<evidence type="ECO:0000256" key="1">
    <source>
        <dbReference type="SAM" id="MobiDB-lite"/>
    </source>
</evidence>
<feature type="region of interest" description="Disordered" evidence="1">
    <location>
        <begin position="154"/>
        <end position="195"/>
    </location>
</feature>
<sequence>MTNMHHHLLGPNCPHTNTNARHRAILRKSLELFSVEELEAKLGRPTNLRVVMGTGSGFFQLGKITSNFMRDGRVAYRDVYDTFFMKHGDEYCVCDPQARPVMQAAEQTWHEWIVPYLLTRNMGGRPDWALQPLPGLQRVHVAPEPCAPARRAVASSSRATTSSAPQTITLPTPPPSSPVRVHGTSQPGSPTPIRAGARLRPIHISDDDHEARRPPTKRKFLGVIDISDDDEALRPRKKLKFLGFVDLTN</sequence>
<comment type="caution">
    <text evidence="2">The sequence shown here is derived from an EMBL/GenBank/DDBJ whole genome shotgun (WGS) entry which is preliminary data.</text>
</comment>
<name>A0AAD7IPP4_9AGAR</name>
<dbReference type="AlphaFoldDB" id="A0AAD7IPP4"/>
<dbReference type="EMBL" id="JARJLG010000099">
    <property type="protein sequence ID" value="KAJ7746141.1"/>
    <property type="molecule type" value="Genomic_DNA"/>
</dbReference>
<gene>
    <name evidence="2" type="ORF">DFH07DRAFT_963019</name>
</gene>
<evidence type="ECO:0000313" key="2">
    <source>
        <dbReference type="EMBL" id="KAJ7746141.1"/>
    </source>
</evidence>
<protein>
    <submittedName>
        <fullName evidence="2">Uncharacterized protein</fullName>
    </submittedName>
</protein>
<proteinExistence type="predicted"/>
<dbReference type="Proteomes" id="UP001215280">
    <property type="component" value="Unassembled WGS sequence"/>
</dbReference>
<reference evidence="2" key="1">
    <citation type="submission" date="2023-03" db="EMBL/GenBank/DDBJ databases">
        <title>Massive genome expansion in bonnet fungi (Mycena s.s.) driven by repeated elements and novel gene families across ecological guilds.</title>
        <authorList>
            <consortium name="Lawrence Berkeley National Laboratory"/>
            <person name="Harder C.B."/>
            <person name="Miyauchi S."/>
            <person name="Viragh M."/>
            <person name="Kuo A."/>
            <person name="Thoen E."/>
            <person name="Andreopoulos B."/>
            <person name="Lu D."/>
            <person name="Skrede I."/>
            <person name="Drula E."/>
            <person name="Henrissat B."/>
            <person name="Morin E."/>
            <person name="Kohler A."/>
            <person name="Barry K."/>
            <person name="LaButti K."/>
            <person name="Morin E."/>
            <person name="Salamov A."/>
            <person name="Lipzen A."/>
            <person name="Mereny Z."/>
            <person name="Hegedus B."/>
            <person name="Baldrian P."/>
            <person name="Stursova M."/>
            <person name="Weitz H."/>
            <person name="Taylor A."/>
            <person name="Grigoriev I.V."/>
            <person name="Nagy L.G."/>
            <person name="Martin F."/>
            <person name="Kauserud H."/>
        </authorList>
    </citation>
    <scope>NUCLEOTIDE SEQUENCE</scope>
    <source>
        <strain evidence="2">CBHHK188m</strain>
    </source>
</reference>
<accession>A0AAD7IPP4</accession>
<organism evidence="2 3">
    <name type="scientific">Mycena maculata</name>
    <dbReference type="NCBI Taxonomy" id="230809"/>
    <lineage>
        <taxon>Eukaryota</taxon>
        <taxon>Fungi</taxon>
        <taxon>Dikarya</taxon>
        <taxon>Basidiomycota</taxon>
        <taxon>Agaricomycotina</taxon>
        <taxon>Agaricomycetes</taxon>
        <taxon>Agaricomycetidae</taxon>
        <taxon>Agaricales</taxon>
        <taxon>Marasmiineae</taxon>
        <taxon>Mycenaceae</taxon>
        <taxon>Mycena</taxon>
    </lineage>
</organism>
<keyword evidence="3" id="KW-1185">Reference proteome</keyword>
<evidence type="ECO:0000313" key="3">
    <source>
        <dbReference type="Proteomes" id="UP001215280"/>
    </source>
</evidence>
<feature type="compositionally biased region" description="Low complexity" evidence="1">
    <location>
        <begin position="154"/>
        <end position="170"/>
    </location>
</feature>